<feature type="transmembrane region" description="Helical" evidence="1">
    <location>
        <begin position="289"/>
        <end position="307"/>
    </location>
</feature>
<gene>
    <name evidence="2" type="ORF">HDA30_001891</name>
</gene>
<dbReference type="PANTHER" id="PTHR23526">
    <property type="entry name" value="INTEGRAL MEMBRANE TRANSPORT PROTEIN-RELATED"/>
    <property type="match status" value="1"/>
</dbReference>
<feature type="transmembrane region" description="Helical" evidence="1">
    <location>
        <begin position="198"/>
        <end position="216"/>
    </location>
</feature>
<name>A0A7W7M4A3_9MICC</name>
<feature type="transmembrane region" description="Helical" evidence="1">
    <location>
        <begin position="386"/>
        <end position="408"/>
    </location>
</feature>
<dbReference type="Gene3D" id="1.20.1250.20">
    <property type="entry name" value="MFS general substrate transporter like domains"/>
    <property type="match status" value="1"/>
</dbReference>
<evidence type="ECO:0008006" key="4">
    <source>
        <dbReference type="Google" id="ProtNLM"/>
    </source>
</evidence>
<feature type="transmembrane region" description="Helical" evidence="1">
    <location>
        <begin position="345"/>
        <end position="365"/>
    </location>
</feature>
<dbReference type="Pfam" id="PF07690">
    <property type="entry name" value="MFS_1"/>
    <property type="match status" value="1"/>
</dbReference>
<evidence type="ECO:0000313" key="2">
    <source>
        <dbReference type="EMBL" id="MBB4736383.1"/>
    </source>
</evidence>
<keyword evidence="1" id="KW-0812">Transmembrane</keyword>
<proteinExistence type="predicted"/>
<dbReference type="RefSeq" id="WP_184241990.1">
    <property type="nucleotide sequence ID" value="NZ_JACHNA010000001.1"/>
</dbReference>
<feature type="transmembrane region" description="Helical" evidence="1">
    <location>
        <begin position="101"/>
        <end position="121"/>
    </location>
</feature>
<dbReference type="InterPro" id="IPR052528">
    <property type="entry name" value="Sugar_transport-like"/>
</dbReference>
<feature type="transmembrane region" description="Helical" evidence="1">
    <location>
        <begin position="167"/>
        <end position="186"/>
    </location>
</feature>
<feature type="transmembrane region" description="Helical" evidence="1">
    <location>
        <begin position="414"/>
        <end position="435"/>
    </location>
</feature>
<feature type="transmembrane region" description="Helical" evidence="1">
    <location>
        <begin position="319"/>
        <end position="339"/>
    </location>
</feature>
<dbReference type="PANTHER" id="PTHR23526:SF4">
    <property type="entry name" value="INTEGRAL MEMBRANE TRANSPORT PROTEIN"/>
    <property type="match status" value="1"/>
</dbReference>
<keyword evidence="1" id="KW-1133">Transmembrane helix</keyword>
<accession>A0A7W7M4A3</accession>
<reference evidence="2 3" key="1">
    <citation type="submission" date="2020-08" db="EMBL/GenBank/DDBJ databases">
        <title>Sequencing the genomes of 1000 actinobacteria strains.</title>
        <authorList>
            <person name="Klenk H.-P."/>
        </authorList>
    </citation>
    <scope>NUCLEOTIDE SEQUENCE [LARGE SCALE GENOMIC DNA]</scope>
    <source>
        <strain evidence="2 3">DSM 23974</strain>
    </source>
</reference>
<feature type="transmembrane region" description="Helical" evidence="1">
    <location>
        <begin position="56"/>
        <end position="75"/>
    </location>
</feature>
<dbReference type="InterPro" id="IPR011701">
    <property type="entry name" value="MFS"/>
</dbReference>
<keyword evidence="1" id="KW-0472">Membrane</keyword>
<dbReference type="EMBL" id="JACHNA010000001">
    <property type="protein sequence ID" value="MBB4736383.1"/>
    <property type="molecule type" value="Genomic_DNA"/>
</dbReference>
<dbReference type="Proteomes" id="UP000540191">
    <property type="component" value="Unassembled WGS sequence"/>
</dbReference>
<evidence type="ECO:0000256" key="1">
    <source>
        <dbReference type="SAM" id="Phobius"/>
    </source>
</evidence>
<organism evidence="2 3">
    <name type="scientific">Micrococcus cohnii</name>
    <dbReference type="NCBI Taxonomy" id="993416"/>
    <lineage>
        <taxon>Bacteria</taxon>
        <taxon>Bacillati</taxon>
        <taxon>Actinomycetota</taxon>
        <taxon>Actinomycetes</taxon>
        <taxon>Micrococcales</taxon>
        <taxon>Micrococcaceae</taxon>
        <taxon>Micrococcus</taxon>
    </lineage>
</organism>
<protein>
    <recommendedName>
        <fullName evidence="4">MFS transporter</fullName>
    </recommendedName>
</protein>
<dbReference type="SUPFAM" id="SSF103473">
    <property type="entry name" value="MFS general substrate transporter"/>
    <property type="match status" value="1"/>
</dbReference>
<dbReference type="GO" id="GO:0022857">
    <property type="term" value="F:transmembrane transporter activity"/>
    <property type="evidence" value="ECO:0007669"/>
    <property type="project" value="InterPro"/>
</dbReference>
<comment type="caution">
    <text evidence="2">The sequence shown here is derived from an EMBL/GenBank/DDBJ whole genome shotgun (WGS) entry which is preliminary data.</text>
</comment>
<sequence>MSIADTLYSAVVKRDRASEQGLSPQVRADLPANGLRLVGAQGLQSAGDQTVNASTVLPWLFAALGVPPALVGLLVPIRESGSMLPQAFLTPLVVRARRRSLVFAAGALVQAACVAVMTGVATLGHGLAAGVTILTALAVFSLGRCLCSIASKDVQGRTIPKGERGQITGLATMAAGLVAVTLGVGIRLLGDDRLDAGTLAWLLAAGALAWTASAVLSAQVREPDDTPDEAGEADADSPGALARSWALLRDDRGFRHFVTVRSLLLVSSLSPPFIVTLSLQAGADGLSGLGGYVLASGIAALLGGRMFGRLADRSSRRLMALGAASASAVIVAVVVLTRLAGVDGASGPGALALVSAYFLLTLIHTGVRVGRKTYLVDMASGDRRTVYTAVSNTTMGVVLLLVGGASAAVAAVDVVWALLLLAGLGTLGVVLGLRLPEVSRG</sequence>
<evidence type="ECO:0000313" key="3">
    <source>
        <dbReference type="Proteomes" id="UP000540191"/>
    </source>
</evidence>
<keyword evidence="3" id="KW-1185">Reference proteome</keyword>
<dbReference type="AlphaFoldDB" id="A0A7W7M4A3"/>
<feature type="transmembrane region" description="Helical" evidence="1">
    <location>
        <begin position="127"/>
        <end position="147"/>
    </location>
</feature>
<feature type="transmembrane region" description="Helical" evidence="1">
    <location>
        <begin position="262"/>
        <end position="283"/>
    </location>
</feature>
<dbReference type="InterPro" id="IPR036259">
    <property type="entry name" value="MFS_trans_sf"/>
</dbReference>